<comment type="similarity">
    <text evidence="4">Belongs to the WD repeat ELP2 family.</text>
</comment>
<dbReference type="GO" id="GO:0033588">
    <property type="term" value="C:elongator holoenzyme complex"/>
    <property type="evidence" value="ECO:0007669"/>
    <property type="project" value="InterPro"/>
</dbReference>
<dbReference type="GO" id="GO:0002098">
    <property type="term" value="P:tRNA wobble uridine modification"/>
    <property type="evidence" value="ECO:0007669"/>
    <property type="project" value="InterPro"/>
</dbReference>
<dbReference type="InterPro" id="IPR001680">
    <property type="entry name" value="WD40_rpt"/>
</dbReference>
<feature type="region of interest" description="Disordered" evidence="12">
    <location>
        <begin position="330"/>
        <end position="358"/>
    </location>
</feature>
<evidence type="ECO:0000256" key="9">
    <source>
        <dbReference type="ARBA" id="ARBA00022737"/>
    </source>
</evidence>
<evidence type="ECO:0000256" key="10">
    <source>
        <dbReference type="ARBA" id="ARBA00023242"/>
    </source>
</evidence>
<sequence length="945" mass="103665">MSSSSSSTNTSSNGCQLVHHGAAVTSSTKVLTWLPSSGNDTPTIAFASHAMINVARPVAVRFPRDKQQEQQEEEKQEQQEKQDDEWIWNVQETLRTTLCYSVSPTAKVPTITALSYVKPVATDTTTTDSNSSTLAAGFSNGSLSVWTKQDETNQEWNETVWMDAIATAKDSTTSEAPRSITDIQGIRLPHNHTIWLAACSSAGVTHHSYQNDNKTHRSSLVTHHTASTVQWESLSDSTLLLLIGTAAPRHNKIMIYSIPIPASTTTDNHPFHYCGALTGHEDWIGCLAWQQTLSSSPENGSYMLASGSQDWKIRLWKFTTTAVKAEIITTTTTNEEDQDENLEDDDEVDVEDEEDFEEHESRMDILWHDEQQPYQTSVSLEALLLGHEGPVTAVEWYPSQSSEQLSSQQSSSSILLSSSMDRSIYLWSPSQDDGIWTPVTRVGSAGGILGGSVGSTLLGYLNVLIQPPWLMGHAYGGALHIWHSSNNNPHFWNATPCLTGHFDGITDLCWESTFGEYLLTVSLDQTCRLWAPLQTNSTNNNKKSAWVEVARPQVHGYNLSAITSLSSPDHRHWIVSGADEKELRILDAPMTTVRILQAISGTNDSSSNKENIDRVERAYIPSLGLSNKATAADGAEEDVHGIDDDNNNNASRTVNLPLERDLGALSLWLETRKLFGHNTELYCVTSTLEAKTAAMLGKQDDDVLLLVASTTKARDVDAAAIRIWNPQNGECVQVLSGGHKSTVATMSFSPDGGKYLASAGKDRRLCVWKRSSDGNQYHLAAAKDTAHKRIIWSVHFCPYDSTILASGSRDGNIKIWKLSDKDDELTMEPLFSFAPATQNHAQKPDSVTALALAPRPLPQNNHALLAIGLESGLMELWSIPIDSSATEDAAPQLIQCLPGSMCHVATVTKLTWRPLRNENSDVLTLASGSTDHGCRVFEIETSSLL</sequence>
<dbReference type="AlphaFoldDB" id="A0A9N8ENQ6"/>
<keyword evidence="7 11" id="KW-0853">WD repeat</keyword>
<evidence type="ECO:0000256" key="8">
    <source>
        <dbReference type="ARBA" id="ARBA00022694"/>
    </source>
</evidence>
<dbReference type="PANTHER" id="PTHR44111">
    <property type="entry name" value="ELONGATOR COMPLEX PROTEIN 2"/>
    <property type="match status" value="1"/>
</dbReference>
<dbReference type="GO" id="GO:0005737">
    <property type="term" value="C:cytoplasm"/>
    <property type="evidence" value="ECO:0007669"/>
    <property type="project" value="UniProtKB-SubCell"/>
</dbReference>
<evidence type="ECO:0000256" key="12">
    <source>
        <dbReference type="SAM" id="MobiDB-lite"/>
    </source>
</evidence>
<evidence type="ECO:0000313" key="14">
    <source>
        <dbReference type="Proteomes" id="UP001153069"/>
    </source>
</evidence>
<dbReference type="Gene3D" id="2.130.10.10">
    <property type="entry name" value="YVTN repeat-like/Quinoprotein amine dehydrogenase"/>
    <property type="match status" value="3"/>
</dbReference>
<organism evidence="13 14">
    <name type="scientific">Seminavis robusta</name>
    <dbReference type="NCBI Taxonomy" id="568900"/>
    <lineage>
        <taxon>Eukaryota</taxon>
        <taxon>Sar</taxon>
        <taxon>Stramenopiles</taxon>
        <taxon>Ochrophyta</taxon>
        <taxon>Bacillariophyta</taxon>
        <taxon>Bacillariophyceae</taxon>
        <taxon>Bacillariophycidae</taxon>
        <taxon>Naviculales</taxon>
        <taxon>Naviculaceae</taxon>
        <taxon>Seminavis</taxon>
    </lineage>
</organism>
<evidence type="ECO:0000256" key="11">
    <source>
        <dbReference type="PROSITE-ProRule" id="PRU00221"/>
    </source>
</evidence>
<evidence type="ECO:0000313" key="13">
    <source>
        <dbReference type="EMBL" id="CAB9523680.1"/>
    </source>
</evidence>
<keyword evidence="9" id="KW-0677">Repeat</keyword>
<reference evidence="13" key="1">
    <citation type="submission" date="2020-06" db="EMBL/GenBank/DDBJ databases">
        <authorList>
            <consortium name="Plant Systems Biology data submission"/>
        </authorList>
    </citation>
    <scope>NUCLEOTIDE SEQUENCE</scope>
    <source>
        <strain evidence="13">D6</strain>
    </source>
</reference>
<accession>A0A9N8ENQ6</accession>
<keyword evidence="14" id="KW-1185">Reference proteome</keyword>
<dbReference type="EMBL" id="CAICTM010001442">
    <property type="protein sequence ID" value="CAB9523680.1"/>
    <property type="molecule type" value="Genomic_DNA"/>
</dbReference>
<gene>
    <name evidence="13" type="ORF">SEMRO_1444_G273240.1</name>
</gene>
<dbReference type="InterPro" id="IPR020472">
    <property type="entry name" value="WD40_PAC1"/>
</dbReference>
<proteinExistence type="inferred from homology"/>
<feature type="repeat" description="WD" evidence="11">
    <location>
        <begin position="498"/>
        <end position="530"/>
    </location>
</feature>
<evidence type="ECO:0000256" key="5">
    <source>
        <dbReference type="ARBA" id="ARBA00020267"/>
    </source>
</evidence>
<dbReference type="Pfam" id="PF00400">
    <property type="entry name" value="WD40"/>
    <property type="match status" value="5"/>
</dbReference>
<keyword evidence="6" id="KW-0963">Cytoplasm</keyword>
<name>A0A9N8ENQ6_9STRA</name>
<evidence type="ECO:0000256" key="4">
    <source>
        <dbReference type="ARBA" id="ARBA00005881"/>
    </source>
</evidence>
<evidence type="ECO:0000256" key="7">
    <source>
        <dbReference type="ARBA" id="ARBA00022574"/>
    </source>
</evidence>
<dbReference type="InterPro" id="IPR037289">
    <property type="entry name" value="Elp2"/>
</dbReference>
<dbReference type="SMART" id="SM00320">
    <property type="entry name" value="WD40"/>
    <property type="match status" value="9"/>
</dbReference>
<dbReference type="PROSITE" id="PS50082">
    <property type="entry name" value="WD_REPEATS_2"/>
    <property type="match status" value="4"/>
</dbReference>
<comment type="caution">
    <text evidence="13">The sequence shown here is derived from an EMBL/GenBank/DDBJ whole genome shotgun (WGS) entry which is preliminary data.</text>
</comment>
<dbReference type="PANTHER" id="PTHR44111:SF1">
    <property type="entry name" value="ELONGATOR COMPLEX PROTEIN 2"/>
    <property type="match status" value="1"/>
</dbReference>
<keyword evidence="10" id="KW-0539">Nucleus</keyword>
<dbReference type="Proteomes" id="UP001153069">
    <property type="component" value="Unassembled WGS sequence"/>
</dbReference>
<protein>
    <recommendedName>
        <fullName evidence="5">Elongator complex protein 2</fullName>
    </recommendedName>
</protein>
<dbReference type="GO" id="GO:0005634">
    <property type="term" value="C:nucleus"/>
    <property type="evidence" value="ECO:0007669"/>
    <property type="project" value="UniProtKB-SubCell"/>
</dbReference>
<evidence type="ECO:0000256" key="6">
    <source>
        <dbReference type="ARBA" id="ARBA00022490"/>
    </source>
</evidence>
<feature type="region of interest" description="Disordered" evidence="12">
    <location>
        <begin position="64"/>
        <end position="84"/>
    </location>
</feature>
<dbReference type="PROSITE" id="PS50294">
    <property type="entry name" value="WD_REPEATS_REGION"/>
    <property type="match status" value="2"/>
</dbReference>
<feature type="compositionally biased region" description="Acidic residues" evidence="12">
    <location>
        <begin position="334"/>
        <end position="358"/>
    </location>
</feature>
<feature type="repeat" description="WD" evidence="11">
    <location>
        <begin position="277"/>
        <end position="326"/>
    </location>
</feature>
<evidence type="ECO:0000256" key="1">
    <source>
        <dbReference type="ARBA" id="ARBA00004123"/>
    </source>
</evidence>
<comment type="subcellular location">
    <subcellularLocation>
        <location evidence="2">Cytoplasm</location>
    </subcellularLocation>
    <subcellularLocation>
        <location evidence="1">Nucleus</location>
    </subcellularLocation>
</comment>
<feature type="repeat" description="WD" evidence="11">
    <location>
        <begin position="784"/>
        <end position="826"/>
    </location>
</feature>
<dbReference type="OrthoDB" id="27911at2759"/>
<keyword evidence="8" id="KW-0819">tRNA processing</keyword>
<evidence type="ECO:0000256" key="2">
    <source>
        <dbReference type="ARBA" id="ARBA00004496"/>
    </source>
</evidence>
<dbReference type="PRINTS" id="PR00320">
    <property type="entry name" value="GPROTEINBRPT"/>
</dbReference>
<evidence type="ECO:0000256" key="3">
    <source>
        <dbReference type="ARBA" id="ARBA00005043"/>
    </source>
</evidence>
<comment type="pathway">
    <text evidence="3">tRNA modification; 5-methoxycarbonylmethyl-2-thiouridine-tRNA biosynthesis.</text>
</comment>
<dbReference type="InterPro" id="IPR036322">
    <property type="entry name" value="WD40_repeat_dom_sf"/>
</dbReference>
<feature type="repeat" description="WD" evidence="11">
    <location>
        <begin position="736"/>
        <end position="769"/>
    </location>
</feature>
<dbReference type="SUPFAM" id="SSF50978">
    <property type="entry name" value="WD40 repeat-like"/>
    <property type="match status" value="2"/>
</dbReference>
<dbReference type="InterPro" id="IPR015943">
    <property type="entry name" value="WD40/YVTN_repeat-like_dom_sf"/>
</dbReference>